<sequence>MAGSSAHERTSHWHIWLKHKDSICPYLKDIRSVSPDLEFLELVAESVHSYMFKVRLHGTIYALKLYAVPEAGWRNFSSLAWVEDVVLCSDPFIVEYRVYDALIEWDLLGKVGPHCSGWLTISNEQEQDLDKRFNLRHGYTTIDSALIAKLKGMGRRHWLGFRQAPQKQQDPVRGLLLEWIDGTSLDKAFVDEAGAACLRTQLRDLHSLDIVHADFYPRNVMVSRSGRPYIIDFSSARLWPCRGFGREKEGFLDYMECEKGALEYYLFQLQGLQRHQNVKLTEAKSDEEAYGGRVSSDVEVTKDQFQD</sequence>
<dbReference type="GO" id="GO:0004672">
    <property type="term" value="F:protein kinase activity"/>
    <property type="evidence" value="ECO:0007669"/>
    <property type="project" value="InterPro"/>
</dbReference>
<dbReference type="OrthoDB" id="4482376at2759"/>
<dbReference type="AlphaFoldDB" id="A0A5N6TZA8"/>
<organism evidence="2 3">
    <name type="scientific">Aspergillus avenaceus</name>
    <dbReference type="NCBI Taxonomy" id="36643"/>
    <lineage>
        <taxon>Eukaryota</taxon>
        <taxon>Fungi</taxon>
        <taxon>Dikarya</taxon>
        <taxon>Ascomycota</taxon>
        <taxon>Pezizomycotina</taxon>
        <taxon>Eurotiomycetes</taxon>
        <taxon>Eurotiomycetidae</taxon>
        <taxon>Eurotiales</taxon>
        <taxon>Aspergillaceae</taxon>
        <taxon>Aspergillus</taxon>
        <taxon>Aspergillus subgen. Circumdati</taxon>
    </lineage>
</organism>
<dbReference type="PROSITE" id="PS50011">
    <property type="entry name" value="PROTEIN_KINASE_DOM"/>
    <property type="match status" value="1"/>
</dbReference>
<evidence type="ECO:0000259" key="1">
    <source>
        <dbReference type="PROSITE" id="PS50011"/>
    </source>
</evidence>
<protein>
    <recommendedName>
        <fullName evidence="1">Protein kinase domain-containing protein</fullName>
    </recommendedName>
</protein>
<name>A0A5N6TZA8_ASPAV</name>
<dbReference type="InterPro" id="IPR011009">
    <property type="entry name" value="Kinase-like_dom_sf"/>
</dbReference>
<gene>
    <name evidence="2" type="ORF">BDV25DRAFT_88601</name>
</gene>
<evidence type="ECO:0000313" key="3">
    <source>
        <dbReference type="Proteomes" id="UP000325780"/>
    </source>
</evidence>
<accession>A0A5N6TZA8</accession>
<dbReference type="Pfam" id="PF13095">
    <property type="entry name" value="FTA2"/>
    <property type="match status" value="1"/>
</dbReference>
<dbReference type="Proteomes" id="UP000325780">
    <property type="component" value="Unassembled WGS sequence"/>
</dbReference>
<dbReference type="InterPro" id="IPR025213">
    <property type="entry name" value="Sim4_Fta2"/>
</dbReference>
<reference evidence="2 3" key="1">
    <citation type="submission" date="2019-04" db="EMBL/GenBank/DDBJ databases">
        <title>Friends and foes A comparative genomics study of 23 Aspergillus species from section Flavi.</title>
        <authorList>
            <consortium name="DOE Joint Genome Institute"/>
            <person name="Kjaerbolling I."/>
            <person name="Vesth T."/>
            <person name="Frisvad J.C."/>
            <person name="Nybo J.L."/>
            <person name="Theobald S."/>
            <person name="Kildgaard S."/>
            <person name="Isbrandt T."/>
            <person name="Kuo A."/>
            <person name="Sato A."/>
            <person name="Lyhne E.K."/>
            <person name="Kogle M.E."/>
            <person name="Wiebenga A."/>
            <person name="Kun R.S."/>
            <person name="Lubbers R.J."/>
            <person name="Makela M.R."/>
            <person name="Barry K."/>
            <person name="Chovatia M."/>
            <person name="Clum A."/>
            <person name="Daum C."/>
            <person name="Haridas S."/>
            <person name="He G."/>
            <person name="LaButti K."/>
            <person name="Lipzen A."/>
            <person name="Mondo S."/>
            <person name="Riley R."/>
            <person name="Salamov A."/>
            <person name="Simmons B.A."/>
            <person name="Magnuson J.K."/>
            <person name="Henrissat B."/>
            <person name="Mortensen U.H."/>
            <person name="Larsen T.O."/>
            <person name="Devries R.P."/>
            <person name="Grigoriev I.V."/>
            <person name="Machida M."/>
            <person name="Baker S.E."/>
            <person name="Andersen M.R."/>
        </authorList>
    </citation>
    <scope>NUCLEOTIDE SEQUENCE [LARGE SCALE GENOMIC DNA]</scope>
    <source>
        <strain evidence="2 3">IBT 18842</strain>
    </source>
</reference>
<feature type="domain" description="Protein kinase" evidence="1">
    <location>
        <begin position="37"/>
        <end position="307"/>
    </location>
</feature>
<evidence type="ECO:0000313" key="2">
    <source>
        <dbReference type="EMBL" id="KAE8151673.1"/>
    </source>
</evidence>
<dbReference type="SUPFAM" id="SSF56112">
    <property type="entry name" value="Protein kinase-like (PK-like)"/>
    <property type="match status" value="1"/>
</dbReference>
<keyword evidence="3" id="KW-1185">Reference proteome</keyword>
<dbReference type="InterPro" id="IPR000719">
    <property type="entry name" value="Prot_kinase_dom"/>
</dbReference>
<dbReference type="EMBL" id="ML742066">
    <property type="protein sequence ID" value="KAE8151673.1"/>
    <property type="molecule type" value="Genomic_DNA"/>
</dbReference>
<dbReference type="Gene3D" id="1.10.510.10">
    <property type="entry name" value="Transferase(Phosphotransferase) domain 1"/>
    <property type="match status" value="1"/>
</dbReference>
<proteinExistence type="predicted"/>
<dbReference type="GO" id="GO:0005524">
    <property type="term" value="F:ATP binding"/>
    <property type="evidence" value="ECO:0007669"/>
    <property type="project" value="InterPro"/>
</dbReference>